<dbReference type="AlphaFoldDB" id="A0A915I185"/>
<evidence type="ECO:0000313" key="3">
    <source>
        <dbReference type="WBParaSite" id="nRc.2.0.1.t07584-RA"/>
    </source>
</evidence>
<reference evidence="3" key="1">
    <citation type="submission" date="2022-11" db="UniProtKB">
        <authorList>
            <consortium name="WormBaseParasite"/>
        </authorList>
    </citation>
    <scope>IDENTIFICATION</scope>
</reference>
<dbReference type="Proteomes" id="UP000887565">
    <property type="component" value="Unplaced"/>
</dbReference>
<name>A0A915I185_ROMCU</name>
<organism evidence="2 3">
    <name type="scientific">Romanomermis culicivorax</name>
    <name type="common">Nematode worm</name>
    <dbReference type="NCBI Taxonomy" id="13658"/>
    <lineage>
        <taxon>Eukaryota</taxon>
        <taxon>Metazoa</taxon>
        <taxon>Ecdysozoa</taxon>
        <taxon>Nematoda</taxon>
        <taxon>Enoplea</taxon>
        <taxon>Dorylaimia</taxon>
        <taxon>Mermithida</taxon>
        <taxon>Mermithoidea</taxon>
        <taxon>Mermithidae</taxon>
        <taxon>Romanomermis</taxon>
    </lineage>
</organism>
<proteinExistence type="predicted"/>
<feature type="region of interest" description="Disordered" evidence="1">
    <location>
        <begin position="20"/>
        <end position="43"/>
    </location>
</feature>
<feature type="compositionally biased region" description="Basic residues" evidence="1">
    <location>
        <begin position="25"/>
        <end position="37"/>
    </location>
</feature>
<dbReference type="WBParaSite" id="nRc.2.0.1.t07584-RA">
    <property type="protein sequence ID" value="nRc.2.0.1.t07584-RA"/>
    <property type="gene ID" value="nRc.2.0.1.g07584"/>
</dbReference>
<sequence length="68" mass="7834">MIPFVFLYFIVPLSTNENELSLPTARKRRRHHKRSKQKSSTTVAVQLENLPPQAMNGRENPAFANIKN</sequence>
<evidence type="ECO:0000313" key="2">
    <source>
        <dbReference type="Proteomes" id="UP000887565"/>
    </source>
</evidence>
<keyword evidence="2" id="KW-1185">Reference proteome</keyword>
<protein>
    <submittedName>
        <fullName evidence="3">Uncharacterized protein</fullName>
    </submittedName>
</protein>
<evidence type="ECO:0000256" key="1">
    <source>
        <dbReference type="SAM" id="MobiDB-lite"/>
    </source>
</evidence>
<accession>A0A915I185</accession>